<comment type="caution">
    <text evidence="1">The sequence shown here is derived from an EMBL/GenBank/DDBJ whole genome shotgun (WGS) entry which is preliminary data.</text>
</comment>
<dbReference type="KEGG" id="csl:COCSUDRAFT_53738"/>
<dbReference type="AlphaFoldDB" id="I0YV16"/>
<accession>I0YV16</accession>
<reference evidence="1 2" key="1">
    <citation type="journal article" date="2012" name="Genome Biol.">
        <title>The genome of the polar eukaryotic microalga coccomyxa subellipsoidea reveals traits of cold adaptation.</title>
        <authorList>
            <person name="Blanc G."/>
            <person name="Agarkova I."/>
            <person name="Grimwood J."/>
            <person name="Kuo A."/>
            <person name="Brueggeman A."/>
            <person name="Dunigan D."/>
            <person name="Gurnon J."/>
            <person name="Ladunga I."/>
            <person name="Lindquist E."/>
            <person name="Lucas S."/>
            <person name="Pangilinan J."/>
            <person name="Proschold T."/>
            <person name="Salamov A."/>
            <person name="Schmutz J."/>
            <person name="Weeks D."/>
            <person name="Yamada T."/>
            <person name="Claverie J.M."/>
            <person name="Grigoriev I."/>
            <person name="Van Etten J."/>
            <person name="Lomsadze A."/>
            <person name="Borodovsky M."/>
        </authorList>
    </citation>
    <scope>NUCLEOTIDE SEQUENCE [LARGE SCALE GENOMIC DNA]</scope>
    <source>
        <strain evidence="1 2">C-169</strain>
    </source>
</reference>
<protein>
    <submittedName>
        <fullName evidence="1">Uncharacterized protein</fullName>
    </submittedName>
</protein>
<dbReference type="Proteomes" id="UP000007264">
    <property type="component" value="Unassembled WGS sequence"/>
</dbReference>
<dbReference type="EMBL" id="AGSI01000010">
    <property type="protein sequence ID" value="EIE22235.1"/>
    <property type="molecule type" value="Genomic_DNA"/>
</dbReference>
<name>I0YV16_COCSC</name>
<evidence type="ECO:0000313" key="2">
    <source>
        <dbReference type="Proteomes" id="UP000007264"/>
    </source>
</evidence>
<proteinExistence type="predicted"/>
<sequence length="113" mass="12421">MTFVSVSASSSVRCSPRARGFQVVRAVTSTTLREMADRYYDAGRPALPRKVTGKSVQTWSVCTLSKVDDRSELILSSRDTPLAAQAPPTAVHWVRVADQDSLQPAILERIICE</sequence>
<dbReference type="OrthoDB" id="10420023at2759"/>
<dbReference type="GeneID" id="17040221"/>
<organism evidence="1 2">
    <name type="scientific">Coccomyxa subellipsoidea (strain C-169)</name>
    <name type="common">Green microalga</name>
    <dbReference type="NCBI Taxonomy" id="574566"/>
    <lineage>
        <taxon>Eukaryota</taxon>
        <taxon>Viridiplantae</taxon>
        <taxon>Chlorophyta</taxon>
        <taxon>core chlorophytes</taxon>
        <taxon>Trebouxiophyceae</taxon>
        <taxon>Trebouxiophyceae incertae sedis</taxon>
        <taxon>Coccomyxaceae</taxon>
        <taxon>Coccomyxa</taxon>
        <taxon>Coccomyxa subellipsoidea</taxon>
    </lineage>
</organism>
<dbReference type="RefSeq" id="XP_005646779.1">
    <property type="nucleotide sequence ID" value="XM_005646722.1"/>
</dbReference>
<keyword evidence="2" id="KW-1185">Reference proteome</keyword>
<evidence type="ECO:0000313" key="1">
    <source>
        <dbReference type="EMBL" id="EIE22235.1"/>
    </source>
</evidence>
<gene>
    <name evidence="1" type="ORF">COCSUDRAFT_53738</name>
</gene>